<reference evidence="1" key="1">
    <citation type="submission" date="2021-04" db="EMBL/GenBank/DDBJ databases">
        <title>Biosynthetic gene clusters of Dactylosporangioum roseum.</title>
        <authorList>
            <person name="Hartkoorn R.C."/>
            <person name="Beaudoing E."/>
            <person name="Hot D."/>
            <person name="Moureu S."/>
        </authorList>
    </citation>
    <scope>NUCLEOTIDE SEQUENCE</scope>
    <source>
        <strain evidence="1">NRRL B-16295</strain>
    </source>
</reference>
<keyword evidence="2" id="KW-1185">Reference proteome</keyword>
<dbReference type="EMBL" id="CP073721">
    <property type="protein sequence ID" value="UWZ37817.1"/>
    <property type="molecule type" value="Genomic_DNA"/>
</dbReference>
<dbReference type="RefSeq" id="WP_260727180.1">
    <property type="nucleotide sequence ID" value="NZ_BAAABS010000033.1"/>
</dbReference>
<organism evidence="1 2">
    <name type="scientific">Dactylosporangium roseum</name>
    <dbReference type="NCBI Taxonomy" id="47989"/>
    <lineage>
        <taxon>Bacteria</taxon>
        <taxon>Bacillati</taxon>
        <taxon>Actinomycetota</taxon>
        <taxon>Actinomycetes</taxon>
        <taxon>Micromonosporales</taxon>
        <taxon>Micromonosporaceae</taxon>
        <taxon>Dactylosporangium</taxon>
    </lineage>
</organism>
<sequence length="89" mass="8970">MSTESTAARSAANLGDPLSRTALAASFRDAAGLCIGTRDGLAAAPVEIGLRIDPTLISDLGEVQQLLAGIAVLIESGDVYAASLRTVTA</sequence>
<name>A0ABY5Z7J6_9ACTN</name>
<proteinExistence type="predicted"/>
<accession>A0ABY5Z7J6</accession>
<evidence type="ECO:0000313" key="2">
    <source>
        <dbReference type="Proteomes" id="UP001058271"/>
    </source>
</evidence>
<gene>
    <name evidence="1" type="ORF">Drose_05965</name>
</gene>
<evidence type="ECO:0000313" key="1">
    <source>
        <dbReference type="EMBL" id="UWZ37817.1"/>
    </source>
</evidence>
<dbReference type="Proteomes" id="UP001058271">
    <property type="component" value="Chromosome"/>
</dbReference>
<protein>
    <submittedName>
        <fullName evidence="1">Uncharacterized protein</fullName>
    </submittedName>
</protein>